<dbReference type="EMBL" id="FRBC01000013">
    <property type="protein sequence ID" value="SHK70006.1"/>
    <property type="molecule type" value="Genomic_DNA"/>
</dbReference>
<evidence type="ECO:0000313" key="3">
    <source>
        <dbReference type="Proteomes" id="UP000184263"/>
    </source>
</evidence>
<dbReference type="OrthoDB" id="1666251at2"/>
<name>A0A1M6ULE7_SELRU</name>
<dbReference type="SUPFAM" id="SSF53448">
    <property type="entry name" value="Nucleotide-diphospho-sugar transferases"/>
    <property type="match status" value="1"/>
</dbReference>
<accession>A0A1M6ULE7</accession>
<dbReference type="InterPro" id="IPR011990">
    <property type="entry name" value="TPR-like_helical_dom_sf"/>
</dbReference>
<dbReference type="InterPro" id="IPR029044">
    <property type="entry name" value="Nucleotide-diphossugar_trans"/>
</dbReference>
<evidence type="ECO:0000256" key="1">
    <source>
        <dbReference type="PROSITE-ProRule" id="PRU00339"/>
    </source>
</evidence>
<organism evidence="2 3">
    <name type="scientific">Selenomonas ruminantium</name>
    <dbReference type="NCBI Taxonomy" id="971"/>
    <lineage>
        <taxon>Bacteria</taxon>
        <taxon>Bacillati</taxon>
        <taxon>Bacillota</taxon>
        <taxon>Negativicutes</taxon>
        <taxon>Selenomonadales</taxon>
        <taxon>Selenomonadaceae</taxon>
        <taxon>Selenomonas</taxon>
    </lineage>
</organism>
<dbReference type="Gene3D" id="1.25.40.10">
    <property type="entry name" value="Tetratricopeptide repeat domain"/>
    <property type="match status" value="1"/>
</dbReference>
<keyword evidence="1" id="KW-0802">TPR repeat</keyword>
<dbReference type="SMART" id="SM00028">
    <property type="entry name" value="TPR"/>
    <property type="match status" value="2"/>
</dbReference>
<feature type="repeat" description="TPR" evidence="1">
    <location>
        <begin position="140"/>
        <end position="173"/>
    </location>
</feature>
<protein>
    <submittedName>
        <fullName evidence="2">Tetratricopeptide repeat-containing protein</fullName>
    </submittedName>
</protein>
<dbReference type="AlphaFoldDB" id="A0A1M6ULE7"/>
<gene>
    <name evidence="2" type="ORF">SAMN05216582_11325</name>
</gene>
<dbReference type="Proteomes" id="UP000184263">
    <property type="component" value="Unassembled WGS sequence"/>
</dbReference>
<reference evidence="2 3" key="1">
    <citation type="submission" date="2016-11" db="EMBL/GenBank/DDBJ databases">
        <authorList>
            <person name="Jaros S."/>
            <person name="Januszkiewicz K."/>
            <person name="Wedrychowicz H."/>
        </authorList>
    </citation>
    <scope>NUCLEOTIDE SEQUENCE [LARGE SCALE GENOMIC DNA]</scope>
    <source>
        <strain evidence="2 3">HD4</strain>
    </source>
</reference>
<dbReference type="RefSeq" id="WP_081371912.1">
    <property type="nucleotide sequence ID" value="NZ_FRBC01000013.1"/>
</dbReference>
<sequence length="479" mass="55973">MWNEIVRILNTGEREHFSLAGDFLNRYAEKHFSLPAFYNPACSPAEIMQTLNDLKEVPFYQSEDALHSQTKIQQIADLGVEACLRMMEERNLPLPQTSTDELNRYFLRALIALQNHDWREALRSLLIYDSFSDIIFSSYPHLYFYRGLAWYGLQDYEKAEGDFHTYISAVPEDEIAHFYRGNTLYYLGRYPETVDEYITALQGHANFQEVKDNTSILEYKITGTVLLPADKICLKWQDSPFVQTLALPAEVDIWTIPIFINNFNRLSCLQKLVNWLVEAGYRNIYILDNDSSYPPLLEYYRQLEIRESAVQVLRLGRNFGHTALWKSGILESLSVESPYVYTDSDVMPVAECPKDFLQQFMDILWRYPLLKKVGLGLKTDGITCDNAEEVLNVERRYYIHEMEPNLYFSPVDTTFALYRNYRHYHLYVAARTTGKLMAWHLPWHYDYTNLPPDELYYAQHANASASLITALKKKNNAFQ</sequence>
<dbReference type="PROSITE" id="PS50005">
    <property type="entry name" value="TPR"/>
    <property type="match status" value="1"/>
</dbReference>
<evidence type="ECO:0000313" key="2">
    <source>
        <dbReference type="EMBL" id="SHK70006.1"/>
    </source>
</evidence>
<proteinExistence type="predicted"/>
<dbReference type="SUPFAM" id="SSF48452">
    <property type="entry name" value="TPR-like"/>
    <property type="match status" value="1"/>
</dbReference>
<dbReference type="InterPro" id="IPR019734">
    <property type="entry name" value="TPR_rpt"/>
</dbReference>